<dbReference type="SUPFAM" id="SSF50978">
    <property type="entry name" value="WD40 repeat-like"/>
    <property type="match status" value="1"/>
</dbReference>
<dbReference type="PANTHER" id="PTHR19862">
    <property type="entry name" value="WD REPEAT-CONTAINING PROTEIN 48"/>
    <property type="match status" value="1"/>
</dbReference>
<name>A0A1B5KV88_USTVR</name>
<feature type="region of interest" description="Disordered" evidence="4">
    <location>
        <begin position="356"/>
        <end position="378"/>
    </location>
</feature>
<gene>
    <name evidence="5" type="ORF">UVI_02007610</name>
</gene>
<feature type="compositionally biased region" description="Gly residues" evidence="4">
    <location>
        <begin position="10"/>
        <end position="20"/>
    </location>
</feature>
<evidence type="ECO:0000313" key="5">
    <source>
        <dbReference type="EMBL" id="GAO14923.1"/>
    </source>
</evidence>
<feature type="region of interest" description="Disordered" evidence="4">
    <location>
        <begin position="1"/>
        <end position="34"/>
    </location>
</feature>
<evidence type="ECO:0000256" key="1">
    <source>
        <dbReference type="ARBA" id="ARBA00022574"/>
    </source>
</evidence>
<dbReference type="InterPro" id="IPR021772">
    <property type="entry name" value="WDR48/Bun107"/>
</dbReference>
<feature type="compositionally biased region" description="Acidic residues" evidence="4">
    <location>
        <begin position="21"/>
        <end position="31"/>
    </location>
</feature>
<evidence type="ECO:0000256" key="2">
    <source>
        <dbReference type="ARBA" id="ARBA00022737"/>
    </source>
</evidence>
<dbReference type="CDD" id="cd17041">
    <property type="entry name" value="Ubl_WDR48"/>
    <property type="match status" value="1"/>
</dbReference>
<feature type="repeat" description="WD" evidence="3">
    <location>
        <begin position="216"/>
        <end position="257"/>
    </location>
</feature>
<feature type="region of interest" description="Disordered" evidence="4">
    <location>
        <begin position="991"/>
        <end position="1026"/>
    </location>
</feature>
<keyword evidence="2" id="KW-0677">Repeat</keyword>
<dbReference type="InterPro" id="IPR015943">
    <property type="entry name" value="WD40/YVTN_repeat-like_dom_sf"/>
</dbReference>
<accession>A0A1B5KV88</accession>
<feature type="compositionally biased region" description="Polar residues" evidence="4">
    <location>
        <begin position="358"/>
        <end position="371"/>
    </location>
</feature>
<dbReference type="AlphaFoldDB" id="A0A1B5KV88"/>
<dbReference type="Pfam" id="PF11816">
    <property type="entry name" value="DUF3337"/>
    <property type="match status" value="1"/>
</dbReference>
<reference evidence="6" key="1">
    <citation type="journal article" date="2016" name="Genome Announc.">
        <title>Genome sequence of Ustilaginoidea virens IPU010, a rice pathogenic fungus causing false smut.</title>
        <authorList>
            <person name="Kumagai T."/>
            <person name="Ishii T."/>
            <person name="Terai G."/>
            <person name="Umemura M."/>
            <person name="Machida M."/>
            <person name="Asai K."/>
        </authorList>
    </citation>
    <scope>NUCLEOTIDE SEQUENCE [LARGE SCALE GENOMIC DNA]</scope>
    <source>
        <strain evidence="6">IPU010</strain>
    </source>
</reference>
<dbReference type="InterPro" id="IPR019775">
    <property type="entry name" value="WD40_repeat_CS"/>
</dbReference>
<organism evidence="5 6">
    <name type="scientific">Ustilaginoidea virens</name>
    <name type="common">Rice false smut fungus</name>
    <name type="synonym">Villosiclava virens</name>
    <dbReference type="NCBI Taxonomy" id="1159556"/>
    <lineage>
        <taxon>Eukaryota</taxon>
        <taxon>Fungi</taxon>
        <taxon>Dikarya</taxon>
        <taxon>Ascomycota</taxon>
        <taxon>Pezizomycotina</taxon>
        <taxon>Sordariomycetes</taxon>
        <taxon>Hypocreomycetidae</taxon>
        <taxon>Hypocreales</taxon>
        <taxon>Clavicipitaceae</taxon>
        <taxon>Ustilaginoidea</taxon>
    </lineage>
</organism>
<feature type="compositionally biased region" description="Low complexity" evidence="4">
    <location>
        <begin position="1013"/>
        <end position="1026"/>
    </location>
</feature>
<protein>
    <submittedName>
        <fullName evidence="5">Uncharacterized protein</fullName>
    </submittedName>
</protein>
<proteinExistence type="predicted"/>
<dbReference type="Proteomes" id="UP000054053">
    <property type="component" value="Unassembled WGS sequence"/>
</dbReference>
<feature type="region of interest" description="Disordered" evidence="4">
    <location>
        <begin position="756"/>
        <end position="786"/>
    </location>
</feature>
<comment type="caution">
    <text evidence="5">The sequence shown here is derived from an EMBL/GenBank/DDBJ whole genome shotgun (WGS) entry which is preliminary data.</text>
</comment>
<sequence>MPGQTSLGMKHGGGGGGGGGGDDDDDDDDDNAWGIAYTGGRDGIVCAWDLNLDLQRPVGVTNGLDLENVKQPRTEFRAQAHPHTHWINDITLAQNNSALVSASSDLTVKVWRPHSEEDNARAVAIGEHADYVKCVATPPASLGANWVASGGLDRKICLWDLNGAGKTLEVDVKGEDILEKGSVYALAVSRDIVASGGPEKTIRLYDTRTGDKVSKLVGHLDNIRSILIDDSGDVILSASADKTIKMWSVKGGRCMYTFTMHDDSIWCLYSDDPTLGVFYSSDRAGLVAKTDVRASMHDLDNGLSLAVAQEHCGVSKVVAGGGHVWTATNRSSVNRWGDVDTSSDTNLPQRFRHERAESITSTTSRQASMATEQRAGKKRIEPESILRISNTARFPLRSASDLESNTFTEMLTRRGSEAVVEHPDPVVKPIHEAPEFTIEGQFGLLKHKMLNDRRRLLTLDTAGDVLLWDLLECKPVGSFGKQHLEDVEAAVNTREAVAPWCSVDLSSGNLTVVLEPFNCFDAEIYADELRLDEPIDFREDQRSKRPCIFLLPFTRLSEMQLLIINLTNAVSLGRWILRYLFANLIDEEIKRDESYRQKLNEQVATSQPASQRHAPRSIDLPRASTLEWEKSDLVTTPRANGSQLQLGTPGLGIGLATPCAGASSLPGVPEEAVSSPCNPPMMAKDASADRDDYFASGNTFSPGITGVDSAEAKTLLENGTERGTEKAKDKADDTIKSPGTTFGKKFRISFGSKKLGRSLSQATQEKPAVVDEKADESESSSTNEKEVDDSFFGVIQKIRNDYEKQFAENPDKAVETRITPSLPNETPVLKLPGGTKIIIQEETSGGSANLYQGTVANVGKDADVIEQKAPMWLGDVLLQNIVPFKEPVKISFVLHPMGGLPALSPADGNNRLNANRMLRVKKILAYVAEGIEDLGEEGEPSELAPDEYLELYCNEQLLDPLMSLATIRTHVWKSGNDVVLYYKANGRKEIKPPKPAAASMIPADTPGAPGPITNAPSSQAANTAAA</sequence>
<dbReference type="GO" id="GO:0043130">
    <property type="term" value="F:ubiquitin binding"/>
    <property type="evidence" value="ECO:0007669"/>
    <property type="project" value="TreeGrafter"/>
</dbReference>
<dbReference type="PROSITE" id="PS50082">
    <property type="entry name" value="WD_REPEATS_2"/>
    <property type="match status" value="3"/>
</dbReference>
<feature type="repeat" description="WD" evidence="3">
    <location>
        <begin position="125"/>
        <end position="162"/>
    </location>
</feature>
<evidence type="ECO:0000313" key="6">
    <source>
        <dbReference type="Proteomes" id="UP000054053"/>
    </source>
</evidence>
<dbReference type="SMART" id="SM00320">
    <property type="entry name" value="WD40"/>
    <property type="match status" value="5"/>
</dbReference>
<feature type="region of interest" description="Disordered" evidence="4">
    <location>
        <begin position="600"/>
        <end position="621"/>
    </location>
</feature>
<dbReference type="InterPro" id="IPR051246">
    <property type="entry name" value="WDR48"/>
</dbReference>
<evidence type="ECO:0000256" key="3">
    <source>
        <dbReference type="PROSITE-ProRule" id="PRU00221"/>
    </source>
</evidence>
<dbReference type="PROSITE" id="PS50294">
    <property type="entry name" value="WD_REPEATS_REGION"/>
    <property type="match status" value="2"/>
</dbReference>
<evidence type="ECO:0000256" key="4">
    <source>
        <dbReference type="SAM" id="MobiDB-lite"/>
    </source>
</evidence>
<dbReference type="PANTHER" id="PTHR19862:SF14">
    <property type="entry name" value="WD REPEAT-CONTAINING PROTEIN 48"/>
    <property type="match status" value="1"/>
</dbReference>
<dbReference type="Gene3D" id="2.130.10.10">
    <property type="entry name" value="YVTN repeat-like/Quinoprotein amine dehydrogenase"/>
    <property type="match status" value="2"/>
</dbReference>
<feature type="compositionally biased region" description="Polar residues" evidence="4">
    <location>
        <begin position="600"/>
        <end position="610"/>
    </location>
</feature>
<dbReference type="PROSITE" id="PS00678">
    <property type="entry name" value="WD_REPEATS_1"/>
    <property type="match status" value="1"/>
</dbReference>
<dbReference type="InterPro" id="IPR036322">
    <property type="entry name" value="WD40_repeat_dom_sf"/>
</dbReference>
<dbReference type="EMBL" id="BBTG02000003">
    <property type="protein sequence ID" value="GAO14923.1"/>
    <property type="molecule type" value="Genomic_DNA"/>
</dbReference>
<dbReference type="Pfam" id="PF00400">
    <property type="entry name" value="WD40"/>
    <property type="match status" value="3"/>
</dbReference>
<keyword evidence="1 3" id="KW-0853">WD repeat</keyword>
<dbReference type="InterPro" id="IPR001680">
    <property type="entry name" value="WD40_rpt"/>
</dbReference>
<dbReference type="GO" id="GO:0000724">
    <property type="term" value="P:double-strand break repair via homologous recombination"/>
    <property type="evidence" value="ECO:0007669"/>
    <property type="project" value="TreeGrafter"/>
</dbReference>
<feature type="repeat" description="WD" evidence="3">
    <location>
        <begin position="80"/>
        <end position="111"/>
    </location>
</feature>